<dbReference type="InterPro" id="IPR011493">
    <property type="entry name" value="GLUG"/>
</dbReference>
<evidence type="ECO:0000313" key="4">
    <source>
        <dbReference type="EMBL" id="MCQ4839600.1"/>
    </source>
</evidence>
<dbReference type="InterPro" id="IPR013783">
    <property type="entry name" value="Ig-like_fold"/>
</dbReference>
<protein>
    <submittedName>
        <fullName evidence="4">S-layer homology domain-containing protein</fullName>
    </submittedName>
</protein>
<dbReference type="InterPro" id="IPR013784">
    <property type="entry name" value="Carb-bd-like_fold"/>
</dbReference>
<dbReference type="SMART" id="SM00710">
    <property type="entry name" value="PbH1"/>
    <property type="match status" value="9"/>
</dbReference>
<feature type="domain" description="SLH" evidence="3">
    <location>
        <begin position="3089"/>
        <end position="3147"/>
    </location>
</feature>
<name>A0ABT1RYC0_9FIRM</name>
<comment type="caution">
    <text evidence="4">The sequence shown here is derived from an EMBL/GenBank/DDBJ whole genome shotgun (WGS) entry which is preliminary data.</text>
</comment>
<accession>A0ABT1RYC0</accession>
<keyword evidence="1" id="KW-0677">Repeat</keyword>
<evidence type="ECO:0000259" key="3">
    <source>
        <dbReference type="PROSITE" id="PS51272"/>
    </source>
</evidence>
<feature type="compositionally biased region" description="Gly residues" evidence="2">
    <location>
        <begin position="2383"/>
        <end position="2398"/>
    </location>
</feature>
<sequence length="3147" mass="310334">MVLPTDADRAAFSVDSAYVHLSGEAPVTNEIRPYSDNTLPAQNGGDIANATSLASNTSYTVSTAAGLQKLAELVNADGNTHNGYTITMTQDIDCAGATMTPIGGKLPTDETYDSSAEPPAPAFSGTFDGGNHTISNLTIEDTDQYYLGTGLFGYVSYGTVKNLNVSGTFNGNNQVSVIVGACDHGTVTGCKASGSVDGSWSVGGVVGKAIGGTIEECGSDVTVDGTHWIGGIVGYAEGTTGSVDLTISGCNFSGSINKLDEAEPASGYSSNIYYVGGIVGSANYCAMTGCTSTGTVAGMSNIGGIAGSASDSTITGCRFGDEITSRSGASAAVTGEYSIGGIVGGAMDSVVSGCKSAGTVTGNVQVGGIVGFNSRIRSTPEPVLLTNESLAPATVANCESACTVSGCASVGGIVGIALISSGENSLSSNGAPTEETAVGPVIIGCTFTGTVGVAELESNVSIQYFGGIAGLAENSTVSGCKSTGAVIGSSYVSGIVGRAENSAISGCESTGAVTGSSYVGGIVGYSIFYDMSINSLNNDLTSPVPGTVTNCESGCTVTGYKGVGGIAGQFVCEGDGNYPELTISGCTFKGEVIADASKQPAPASEYAYSSTPENFGGIVGCIGVGAVENCKNEGKVSCIATDEDGNKSGAQFVGGIAGQAVSCMVIGCTNSGAVSGVQPVGGIVGENADGSSYSLSQNYAPATVQNCVNTGNVTGVASVGGVVGDNFYGTVTSCFSTGTVQWEGSSEGDSLGGVAGYNLGTVTNCYATGDVIGLINDTNQAYGANLVGGIVGENGGTIDHCYATGDVSGWNYVGGVAGDFATSNAIGDDAPIIQYCAALGLAVTAAGGTGGGRVCGNDGGTLADNFARGDMLVNGSAVTDNNNIGGEKVHGATVTVGTSTYGTVFSETWRGDAWEYPDGISDATVLKNRGLLPTLTGISADQIEQKPFLPGQAPVAQITKDGTTTEYSTLAEAVGGASAGDTIQVIADIALTNEVDFGSTLTLDLNGFTVSGPAVYVTNAGNLTVTDTSTAKTGKIDGGSEKYAIGCAGALTVSGGTLTCAATSNGTIEMTAATHLTINEGAKVENTAENGYAVYFSNAGVTVDNLSTYFTRADGATVGRVYPHPMPTVEKPGGKYELYANGTDLKLEAGTSDAAKTKIFYREMGSEGDYLPYTITSDTNISGSLDDGYDLSGYAVYGGRNGKALTGGTKITMAGGKVQSVYGGGNKGGVTGSTEVAIGTGATVTSSVYGGSSEANVTGTATVTISGTAGTVYGGGHNGGAVGNAGTTAGTVSTKVTIETGGKAATVYGGGRGDVNGSTEVTVKGVVTGTVYGGGIKGTNYSGIVTGNTTVTVSGTAVTVYGGDGGNANGGNNAGGAVNGDTKVTISGTSNGTIYGGGSNGTVGGNTAVIVSGTVTIGTSSGDVYGGGYGGSVSGNTNVTIASGGSVKNVYGGAGYVSSTSSGGTVSGNTVVTIEDGGKVTQNVYGGGYGGTVGGSGDSAKGNTTVTVNGSGSGTSATDFAAVNVYGGGFINAAGTTTVEGKATVVINGKVSGNVYGGGCQNSASSTTASAVTGSTEVTIASGGVVGSSVSTSGNVYGGGSGKGSTVTGDTKVTVASNGTVGGSASNSGNVYGGGFIGATSGTTTVSGKTTVVINGTVKKYVFGGGNQSNTSSSCSASAVTGDTSVTIASGGSASTVYGGGNQDGKTGSTASTVTGDTEVTVACDNTALYVYGGGNSSNGASTSGSAKVTIASGGNISTVCGGGSGAGSTVDSTDVTIANGGKASYVYGGSVSGEVTNHTKVTIGGAVSGSVYGGGYNNTGTVGGNTEVIVSGTAANVYGGGLNSNVTGNTAVTVSGTVSQSVYGGGSISNGASSGTVSVVGGDTSVTVGGAAKIGGSTNKGIIINNGTDVTNGVASFQIQSDQPLTADASVYVVLPSGFAPGGTIATGAKDGDQGYIHLVGSNTWHLVPTYDGTGEVKAIKASYPAPITLTSESTADALRALLGDYVTVSGEKGALTLQLTNNKTLITTIRVESGAHTLDLNGKTLTIPVFGTLADGGTGANGCIEVSGGKLTVTDGSTGKIEPGTGTPAANFGVLTVSGGEAELSGGSIENTKTNGSWAVRATEDGVFKMTGGALSGDSTNGQALYAAGEKNAKLSGGMIDGGGDDKTAITAGTGAVGKLLAEGCYYYKVTLASPNGKKVTDVSGDTLSGKYIVDNRTVAQYTTDGGTTWADCDTLTEALDGAKSESFAEKNRVRLTKNVKTSINIGFGGFTLDLQGHTWTCVAGVSPLALTGTVPVVATDSVGGGKMTGPDAVDGNAAQPAISVATGAALTLTGEKAFTVQGGKGLDSATDEKLLAGAPGVSVDGGKLEVSGTDQILVQGGDGGSADSGGPGGAGVSASGSDLSVTGGSFTGGAGGNSSGTMSYTDAGFGGGPGEPLPKIGGFGGDGISMTGGTLTVSNGAFTGGAGGKSTVSGAGNSSDGGAGDGLYLNTVIATVDGGVFDGQIAIFATGGSNAGGTTHPLVVNDGVFTGESYGLSVSVVPVTVNGGTFTGGNGAVVIADRAGALAGGTFTGGGANAYAILSGTPSNAPKVSALLDEGKAYFDADGKQITEGLDASTLGKNATIRVLNAPSAPDTYSISGVVKMHDGSTSAVGAKVTLKQGAETVAVTWTDAQGGYVFGGVPTGLYNVVAEHSDLTMTILVALTGDADEKDITLPEAGKNSVVEVKENTPPVVVGGVEEVAESQTDSSGSITVKLTVEQKDNPAGKTEIEGEAKGQTLLYLDVSLLLIKGSEEPEDLGSSNNKVLELVLPYDFRGKKDVTVYRHHINSESQAETKALGKLEGAPATKTDGTFWADTENGYLHIYASKFSTYAVGYTRISTGGGSTAHTLTASAGDGGSISPSGAVSVPQGGSQTFSVTPHSGYALRDVLVDGRSVGAVTSYTFENVTEDHSISAVFKPSWNPFTDVTESDWFYDAVRHAYEQNWMLGTSNTTFSPELSTQRGMIVTILWRMEGQPEAAGVRDFTDVEEGRYYTEAVVWADKNGIAMGYGNNKFGPSDPVTREQLAAILYRYAQYKGMDVSAKGELSGFTDAGKASAYAREPLGWAVGQGILNGKGGGILDPRGQATRAETAAMLQRFAAMAVQ</sequence>
<organism evidence="4 5">
    <name type="scientific">Neglectibacter timonensis</name>
    <dbReference type="NCBI Taxonomy" id="1776382"/>
    <lineage>
        <taxon>Bacteria</taxon>
        <taxon>Bacillati</taxon>
        <taxon>Bacillota</taxon>
        <taxon>Clostridia</taxon>
        <taxon>Eubacteriales</taxon>
        <taxon>Oscillospiraceae</taxon>
        <taxon>Neglectibacter</taxon>
    </lineage>
</organism>
<feature type="domain" description="SLH" evidence="3">
    <location>
        <begin position="2963"/>
        <end position="3022"/>
    </location>
</feature>
<feature type="region of interest" description="Disordered" evidence="2">
    <location>
        <begin position="2381"/>
        <end position="2404"/>
    </location>
</feature>
<keyword evidence="5" id="KW-1185">Reference proteome</keyword>
<dbReference type="SUPFAM" id="SSF49452">
    <property type="entry name" value="Starch-binding domain-like"/>
    <property type="match status" value="1"/>
</dbReference>
<evidence type="ECO:0000256" key="2">
    <source>
        <dbReference type="SAM" id="MobiDB-lite"/>
    </source>
</evidence>
<dbReference type="RefSeq" id="WP_256191722.1">
    <property type="nucleotide sequence ID" value="NZ_JANFZG010000013.1"/>
</dbReference>
<evidence type="ECO:0000256" key="1">
    <source>
        <dbReference type="ARBA" id="ARBA00022737"/>
    </source>
</evidence>
<dbReference type="PROSITE" id="PS51272">
    <property type="entry name" value="SLH"/>
    <property type="match status" value="3"/>
</dbReference>
<dbReference type="EMBL" id="JANFZH010000012">
    <property type="protein sequence ID" value="MCQ4839600.1"/>
    <property type="molecule type" value="Genomic_DNA"/>
</dbReference>
<dbReference type="InterPro" id="IPR006626">
    <property type="entry name" value="PbH1"/>
</dbReference>
<proteinExistence type="predicted"/>
<dbReference type="InterPro" id="IPR001119">
    <property type="entry name" value="SLH_dom"/>
</dbReference>
<evidence type="ECO:0000313" key="5">
    <source>
        <dbReference type="Proteomes" id="UP001524473"/>
    </source>
</evidence>
<dbReference type="Pfam" id="PF00395">
    <property type="entry name" value="SLH"/>
    <property type="match status" value="3"/>
</dbReference>
<dbReference type="Gene3D" id="2.160.20.110">
    <property type="match status" value="5"/>
</dbReference>
<gene>
    <name evidence="4" type="ORF">NE695_06700</name>
</gene>
<dbReference type="Proteomes" id="UP001524473">
    <property type="component" value="Unassembled WGS sequence"/>
</dbReference>
<reference evidence="4 5" key="1">
    <citation type="submission" date="2022-06" db="EMBL/GenBank/DDBJ databases">
        <title>Isolation of gut microbiota from human fecal samples.</title>
        <authorList>
            <person name="Pamer E.G."/>
            <person name="Barat B."/>
            <person name="Waligurski E."/>
            <person name="Medina S."/>
            <person name="Paddock L."/>
            <person name="Mostad J."/>
        </authorList>
    </citation>
    <scope>NUCLEOTIDE SEQUENCE [LARGE SCALE GENOMIC DNA]</scope>
    <source>
        <strain evidence="4 5">DFI.9.73</strain>
    </source>
</reference>
<dbReference type="Pfam" id="PF07581">
    <property type="entry name" value="Glug"/>
    <property type="match status" value="2"/>
</dbReference>
<dbReference type="Gene3D" id="2.60.40.10">
    <property type="entry name" value="Immunoglobulins"/>
    <property type="match status" value="1"/>
</dbReference>
<feature type="domain" description="SLH" evidence="3">
    <location>
        <begin position="3023"/>
        <end position="3086"/>
    </location>
</feature>